<dbReference type="SFLD" id="SFLDG01135">
    <property type="entry name" value="C1.5.6:_HAD__Beta-PGM__Phospha"/>
    <property type="match status" value="1"/>
</dbReference>
<dbReference type="AlphaFoldDB" id="A0A846TYQ3"/>
<proteinExistence type="predicted"/>
<keyword evidence="1" id="KW-0378">Hydrolase</keyword>
<name>A0A846TYQ3_9MICC</name>
<dbReference type="NCBIfam" id="TIGR01509">
    <property type="entry name" value="HAD-SF-IA-v3"/>
    <property type="match status" value="1"/>
</dbReference>
<protein>
    <submittedName>
        <fullName evidence="1">HAD-IA family hydrolase</fullName>
    </submittedName>
</protein>
<dbReference type="PANTHER" id="PTHR43481:SF4">
    <property type="entry name" value="GLYCEROL-1-PHOSPHATE PHOSPHOHYDROLASE 1-RELATED"/>
    <property type="match status" value="1"/>
</dbReference>
<dbReference type="EMBL" id="JAAVUN010000044">
    <property type="protein sequence ID" value="NKE10734.1"/>
    <property type="molecule type" value="Genomic_DNA"/>
</dbReference>
<keyword evidence="2" id="KW-1185">Reference proteome</keyword>
<dbReference type="Pfam" id="PF00702">
    <property type="entry name" value="Hydrolase"/>
    <property type="match status" value="1"/>
</dbReference>
<dbReference type="SFLD" id="SFLDG01129">
    <property type="entry name" value="C1.5:_HAD__Beta-PGM__Phosphata"/>
    <property type="match status" value="1"/>
</dbReference>
<dbReference type="Proteomes" id="UP000521379">
    <property type="component" value="Unassembled WGS sequence"/>
</dbReference>
<dbReference type="Gene3D" id="3.40.50.1000">
    <property type="entry name" value="HAD superfamily/HAD-like"/>
    <property type="match status" value="1"/>
</dbReference>
<dbReference type="Gene3D" id="1.10.150.240">
    <property type="entry name" value="Putative phosphatase, domain 2"/>
    <property type="match status" value="1"/>
</dbReference>
<sequence length="221" mass="23069">MRFEVDAILFDIDGTLVDSTAAVNRSWTTWAGRHGHDADSILAVCHGRRAADTLADFIPADQVAAAEAELHDLEMQDLESVVELPGALDLLQQLPKGCWAAVTSGDRELMPARLAAAGVPVPDTLVTAEDVSTGKPDPEGYLRAAEILGVDPARCLVVEDAPAGLKAGLAAGSKVLAVATSHEAVELREHAHAVVVNLAACALEIQEDGTLVLQVSESQGA</sequence>
<gene>
    <name evidence="1" type="ORF">GTW58_12520</name>
</gene>
<dbReference type="PRINTS" id="PR00413">
    <property type="entry name" value="HADHALOGNASE"/>
</dbReference>
<dbReference type="SFLD" id="SFLDS00003">
    <property type="entry name" value="Haloacid_Dehalogenase"/>
    <property type="match status" value="1"/>
</dbReference>
<dbReference type="PANTHER" id="PTHR43481">
    <property type="entry name" value="FRUCTOSE-1-PHOSPHATE PHOSPHATASE"/>
    <property type="match status" value="1"/>
</dbReference>
<evidence type="ECO:0000313" key="1">
    <source>
        <dbReference type="EMBL" id="NKE10734.1"/>
    </source>
</evidence>
<dbReference type="RefSeq" id="WP_119932088.1">
    <property type="nucleotide sequence ID" value="NZ_JAAVUN010000044.1"/>
</dbReference>
<dbReference type="GO" id="GO:0050308">
    <property type="term" value="F:sugar-phosphatase activity"/>
    <property type="evidence" value="ECO:0007669"/>
    <property type="project" value="TreeGrafter"/>
</dbReference>
<dbReference type="InterPro" id="IPR036412">
    <property type="entry name" value="HAD-like_sf"/>
</dbReference>
<dbReference type="InterPro" id="IPR006439">
    <property type="entry name" value="HAD-SF_hydro_IA"/>
</dbReference>
<accession>A0A846TYQ3</accession>
<organism evidence="1 2">
    <name type="scientific">Kocuria subflava</name>
    <dbReference type="NCBI Taxonomy" id="1736139"/>
    <lineage>
        <taxon>Bacteria</taxon>
        <taxon>Bacillati</taxon>
        <taxon>Actinomycetota</taxon>
        <taxon>Actinomycetes</taxon>
        <taxon>Micrococcales</taxon>
        <taxon>Micrococcaceae</taxon>
        <taxon>Kocuria</taxon>
    </lineage>
</organism>
<comment type="caution">
    <text evidence="1">The sequence shown here is derived from an EMBL/GenBank/DDBJ whole genome shotgun (WGS) entry which is preliminary data.</text>
</comment>
<reference evidence="1 2" key="1">
    <citation type="submission" date="2020-02" db="EMBL/GenBank/DDBJ databases">
        <authorList>
            <person name="Sun Q."/>
        </authorList>
    </citation>
    <scope>NUCLEOTIDE SEQUENCE [LARGE SCALE GENOMIC DNA]</scope>
    <source>
        <strain evidence="1 2">YIM 13062</strain>
    </source>
</reference>
<dbReference type="InterPro" id="IPR023214">
    <property type="entry name" value="HAD_sf"/>
</dbReference>
<dbReference type="InterPro" id="IPR023198">
    <property type="entry name" value="PGP-like_dom2"/>
</dbReference>
<evidence type="ECO:0000313" key="2">
    <source>
        <dbReference type="Proteomes" id="UP000521379"/>
    </source>
</evidence>
<dbReference type="InterPro" id="IPR051806">
    <property type="entry name" value="HAD-like_SPP"/>
</dbReference>
<dbReference type="SUPFAM" id="SSF56784">
    <property type="entry name" value="HAD-like"/>
    <property type="match status" value="1"/>
</dbReference>